<feature type="transmembrane region" description="Helical" evidence="5">
    <location>
        <begin position="410"/>
        <end position="431"/>
    </location>
</feature>
<evidence type="ECO:0000259" key="6">
    <source>
        <dbReference type="Pfam" id="PF12698"/>
    </source>
</evidence>
<dbReference type="GO" id="GO:0016020">
    <property type="term" value="C:membrane"/>
    <property type="evidence" value="ECO:0007669"/>
    <property type="project" value="UniProtKB-SubCell"/>
</dbReference>
<evidence type="ECO:0000256" key="5">
    <source>
        <dbReference type="SAM" id="Phobius"/>
    </source>
</evidence>
<accession>A0A1G6WUB7</accession>
<dbReference type="STRING" id="265719.SAMN04488509_105172"/>
<evidence type="ECO:0000256" key="1">
    <source>
        <dbReference type="ARBA" id="ARBA00004141"/>
    </source>
</evidence>
<reference evidence="7 8" key="1">
    <citation type="submission" date="2016-10" db="EMBL/GenBank/DDBJ databases">
        <authorList>
            <person name="de Groot N.N."/>
        </authorList>
    </citation>
    <scope>NUCLEOTIDE SEQUENCE [LARGE SCALE GENOMIC DNA]</scope>
    <source>
        <strain evidence="7 8">DSM 16957</strain>
    </source>
</reference>
<feature type="domain" description="ABC-2 type transporter transmembrane" evidence="6">
    <location>
        <begin position="19"/>
        <end position="431"/>
    </location>
</feature>
<feature type="transmembrane region" description="Helical" evidence="5">
    <location>
        <begin position="320"/>
        <end position="345"/>
    </location>
</feature>
<feature type="transmembrane region" description="Helical" evidence="5">
    <location>
        <begin position="21"/>
        <end position="43"/>
    </location>
</feature>
<keyword evidence="2 5" id="KW-0812">Transmembrane</keyword>
<gene>
    <name evidence="7" type="ORF">SAMN04488509_105172</name>
</gene>
<dbReference type="OrthoDB" id="9768837at2"/>
<protein>
    <submittedName>
        <fullName evidence="7">ABC-2 family transporter protein</fullName>
    </submittedName>
</protein>
<name>A0A1G6WUB7_9GAMM</name>
<keyword evidence="8" id="KW-1185">Reference proteome</keyword>
<evidence type="ECO:0000256" key="2">
    <source>
        <dbReference type="ARBA" id="ARBA00022692"/>
    </source>
</evidence>
<keyword evidence="4 5" id="KW-0472">Membrane</keyword>
<proteinExistence type="predicted"/>
<keyword evidence="3 5" id="KW-1133">Transmembrane helix</keyword>
<dbReference type="RefSeq" id="WP_091242432.1">
    <property type="nucleotide sequence ID" value="NZ_FNAG01000005.1"/>
</dbReference>
<comment type="subcellular location">
    <subcellularLocation>
        <location evidence="1">Membrane</location>
        <topology evidence="1">Multi-pass membrane protein</topology>
    </subcellularLocation>
</comment>
<evidence type="ECO:0000256" key="3">
    <source>
        <dbReference type="ARBA" id="ARBA00022989"/>
    </source>
</evidence>
<feature type="transmembrane region" description="Helical" evidence="5">
    <location>
        <begin position="357"/>
        <end position="375"/>
    </location>
</feature>
<evidence type="ECO:0000313" key="8">
    <source>
        <dbReference type="Proteomes" id="UP000199603"/>
    </source>
</evidence>
<dbReference type="InterPro" id="IPR013525">
    <property type="entry name" value="ABC2_TM"/>
</dbReference>
<organism evidence="7 8">
    <name type="scientific">Aquimonas voraii</name>
    <dbReference type="NCBI Taxonomy" id="265719"/>
    <lineage>
        <taxon>Bacteria</taxon>
        <taxon>Pseudomonadati</taxon>
        <taxon>Pseudomonadota</taxon>
        <taxon>Gammaproteobacteria</taxon>
        <taxon>Lysobacterales</taxon>
        <taxon>Lysobacteraceae</taxon>
        <taxon>Aquimonas</taxon>
    </lineage>
</organism>
<dbReference type="Pfam" id="PF12698">
    <property type="entry name" value="ABC2_membrane_3"/>
    <property type="match status" value="1"/>
</dbReference>
<feature type="transmembrane region" description="Helical" evidence="5">
    <location>
        <begin position="237"/>
        <end position="258"/>
    </location>
</feature>
<dbReference type="Proteomes" id="UP000199603">
    <property type="component" value="Unassembled WGS sequence"/>
</dbReference>
<sequence length="458" mass="49072">MSKVLQIAWREFAATALTKGFLIGLVAVPMMMAVTLLLVPLLINFKSPPVRGEVAVLDLSGAGIDARLAEALSPEALVQRRAALQSRMDAAMPQALRGLQAQSAASAGVEAAFGEVPKLRVLSLPAEADIEREKARLLEADAEDARRLALLVIDADAVHSQSSNGLGSYSFYIRKKLDERVVDEIREALRPALIDARMQANGFDAERVRALNALPRVRPITVGEEGENSAALVVGQILPMAFMMLMFLAIMTAGQMLVTTTVEEKSSRVVEVLLAAVSPTELMAGKILGQLGVGLLMISVYAGLGVLALLSFALTGLIEFWQIAVFALFFLIAFATFGALMAAAGAAVNELREAQSLLTPIVLFAVAPMLLWMPIRSDPNSMLATVLSLTPPVSPFVMVMRISSNTPPPVWQIGLALLIGLVSTAIAMWIAGKVFRVGLLMHGKPPNFATLVRWVRMA</sequence>
<dbReference type="PANTHER" id="PTHR43471">
    <property type="entry name" value="ABC TRANSPORTER PERMEASE"/>
    <property type="match status" value="1"/>
</dbReference>
<dbReference type="AlphaFoldDB" id="A0A1G6WUB7"/>
<dbReference type="EMBL" id="FNAG01000005">
    <property type="protein sequence ID" value="SDD69482.1"/>
    <property type="molecule type" value="Genomic_DNA"/>
</dbReference>
<dbReference type="GO" id="GO:0140359">
    <property type="term" value="F:ABC-type transporter activity"/>
    <property type="evidence" value="ECO:0007669"/>
    <property type="project" value="InterPro"/>
</dbReference>
<evidence type="ECO:0000256" key="4">
    <source>
        <dbReference type="ARBA" id="ARBA00023136"/>
    </source>
</evidence>
<feature type="transmembrane region" description="Helical" evidence="5">
    <location>
        <begin position="291"/>
        <end position="314"/>
    </location>
</feature>
<dbReference type="PANTHER" id="PTHR43471:SF3">
    <property type="entry name" value="ABC TRANSPORTER PERMEASE PROTEIN NATB"/>
    <property type="match status" value="1"/>
</dbReference>
<evidence type="ECO:0000313" key="7">
    <source>
        <dbReference type="EMBL" id="SDD69482.1"/>
    </source>
</evidence>